<evidence type="ECO:0000313" key="6">
    <source>
        <dbReference type="Proteomes" id="UP000325315"/>
    </source>
</evidence>
<evidence type="ECO:0000256" key="1">
    <source>
        <dbReference type="ARBA" id="ARBA00001974"/>
    </source>
</evidence>
<dbReference type="PANTHER" id="PTHR10961">
    <property type="entry name" value="PEROXISOMAL SARCOSINE OXIDASE"/>
    <property type="match status" value="1"/>
</dbReference>
<keyword evidence="2" id="KW-0285">Flavoprotein</keyword>
<evidence type="ECO:0000256" key="2">
    <source>
        <dbReference type="ARBA" id="ARBA00022630"/>
    </source>
</evidence>
<sequence length="91" mass="9889">MPESSTNSSKHPIELPKGQMTRARARQFQEAVSALITQFWEENKLDVNGEAWARGEFGKDVVIGGGFSGHGFKMSPTIGRILTDLALIGEG</sequence>
<reference evidence="6" key="1">
    <citation type="journal article" date="2019" name="Plant Biotechnol. J.">
        <title>Genome sequencing of the Australian wild diploid species Gossypium australe highlights disease resistance and delayed gland morphogenesis.</title>
        <authorList>
            <person name="Cai Y."/>
            <person name="Cai X."/>
            <person name="Wang Q."/>
            <person name="Wang P."/>
            <person name="Zhang Y."/>
            <person name="Cai C."/>
            <person name="Xu Y."/>
            <person name="Wang K."/>
            <person name="Zhou Z."/>
            <person name="Wang C."/>
            <person name="Geng S."/>
            <person name="Li B."/>
            <person name="Dong Q."/>
            <person name="Hou Y."/>
            <person name="Wang H."/>
            <person name="Ai P."/>
            <person name="Liu Z."/>
            <person name="Yi F."/>
            <person name="Sun M."/>
            <person name="An G."/>
            <person name="Cheng J."/>
            <person name="Zhang Y."/>
            <person name="Shi Q."/>
            <person name="Xie Y."/>
            <person name="Shi X."/>
            <person name="Chang Y."/>
            <person name="Huang F."/>
            <person name="Chen Y."/>
            <person name="Hong S."/>
            <person name="Mi L."/>
            <person name="Sun Q."/>
            <person name="Zhang L."/>
            <person name="Zhou B."/>
            <person name="Peng R."/>
            <person name="Zhang X."/>
            <person name="Liu F."/>
        </authorList>
    </citation>
    <scope>NUCLEOTIDE SEQUENCE [LARGE SCALE GENOMIC DNA]</scope>
    <source>
        <strain evidence="6">cv. PA1801</strain>
    </source>
</reference>
<dbReference type="OrthoDB" id="424974at2759"/>
<dbReference type="AlphaFoldDB" id="A0A5B6W7W6"/>
<keyword evidence="4" id="KW-0560">Oxidoreductase</keyword>
<protein>
    <submittedName>
        <fullName evidence="5">Putative sarcosine oxidase</fullName>
    </submittedName>
</protein>
<dbReference type="Proteomes" id="UP000325315">
    <property type="component" value="Unassembled WGS sequence"/>
</dbReference>
<evidence type="ECO:0000313" key="5">
    <source>
        <dbReference type="EMBL" id="KAA3477780.1"/>
    </source>
</evidence>
<comment type="cofactor">
    <cofactor evidence="1">
        <name>FAD</name>
        <dbReference type="ChEBI" id="CHEBI:57692"/>
    </cofactor>
</comment>
<dbReference type="PANTHER" id="PTHR10961:SF7">
    <property type="entry name" value="FAD DEPENDENT OXIDOREDUCTASE DOMAIN-CONTAINING PROTEIN"/>
    <property type="match status" value="1"/>
</dbReference>
<organism evidence="5 6">
    <name type="scientific">Gossypium australe</name>
    <dbReference type="NCBI Taxonomy" id="47621"/>
    <lineage>
        <taxon>Eukaryota</taxon>
        <taxon>Viridiplantae</taxon>
        <taxon>Streptophyta</taxon>
        <taxon>Embryophyta</taxon>
        <taxon>Tracheophyta</taxon>
        <taxon>Spermatophyta</taxon>
        <taxon>Magnoliopsida</taxon>
        <taxon>eudicotyledons</taxon>
        <taxon>Gunneridae</taxon>
        <taxon>Pentapetalae</taxon>
        <taxon>rosids</taxon>
        <taxon>malvids</taxon>
        <taxon>Malvales</taxon>
        <taxon>Malvaceae</taxon>
        <taxon>Malvoideae</taxon>
        <taxon>Gossypium</taxon>
    </lineage>
</organism>
<keyword evidence="6" id="KW-1185">Reference proteome</keyword>
<evidence type="ECO:0000256" key="4">
    <source>
        <dbReference type="ARBA" id="ARBA00023002"/>
    </source>
</evidence>
<comment type="caution">
    <text evidence="5">The sequence shown here is derived from an EMBL/GenBank/DDBJ whole genome shotgun (WGS) entry which is preliminary data.</text>
</comment>
<dbReference type="InterPro" id="IPR036188">
    <property type="entry name" value="FAD/NAD-bd_sf"/>
</dbReference>
<dbReference type="GO" id="GO:0008115">
    <property type="term" value="F:sarcosine oxidase activity"/>
    <property type="evidence" value="ECO:0007669"/>
    <property type="project" value="TreeGrafter"/>
</dbReference>
<dbReference type="EMBL" id="SMMG02000004">
    <property type="protein sequence ID" value="KAA3477780.1"/>
    <property type="molecule type" value="Genomic_DNA"/>
</dbReference>
<dbReference type="GO" id="GO:0050660">
    <property type="term" value="F:flavin adenine dinucleotide binding"/>
    <property type="evidence" value="ECO:0007669"/>
    <property type="project" value="InterPro"/>
</dbReference>
<dbReference type="Gene3D" id="3.50.50.60">
    <property type="entry name" value="FAD/NAD(P)-binding domain"/>
    <property type="match status" value="1"/>
</dbReference>
<accession>A0A5B6W7W6</accession>
<name>A0A5B6W7W6_9ROSI</name>
<proteinExistence type="predicted"/>
<keyword evidence="3" id="KW-0274">FAD</keyword>
<evidence type="ECO:0000256" key="3">
    <source>
        <dbReference type="ARBA" id="ARBA00022827"/>
    </source>
</evidence>
<gene>
    <name evidence="5" type="ORF">EPI10_011642</name>
</gene>
<dbReference type="InterPro" id="IPR045170">
    <property type="entry name" value="MTOX"/>
</dbReference>